<dbReference type="PANTHER" id="PTHR32024">
    <property type="entry name" value="TRK SYSTEM POTASSIUM UPTAKE PROTEIN TRKG-RELATED"/>
    <property type="match status" value="1"/>
</dbReference>
<evidence type="ECO:0000256" key="4">
    <source>
        <dbReference type="ARBA" id="ARBA00022475"/>
    </source>
</evidence>
<feature type="transmembrane region" description="Helical" evidence="9">
    <location>
        <begin position="73"/>
        <end position="93"/>
    </location>
</feature>
<organism evidence="10 11">
    <name type="scientific">Methanocella paludicola (strain DSM 17711 / JCM 13418 / NBRC 101707 / SANAE)</name>
    <dbReference type="NCBI Taxonomy" id="304371"/>
    <lineage>
        <taxon>Archaea</taxon>
        <taxon>Methanobacteriati</taxon>
        <taxon>Methanobacteriota</taxon>
        <taxon>Stenosarchaea group</taxon>
        <taxon>Methanomicrobia</taxon>
        <taxon>Methanocellales</taxon>
        <taxon>Methanocellaceae</taxon>
        <taxon>Methanocella</taxon>
    </lineage>
</organism>
<name>D1Z1K5_METPS</name>
<evidence type="ECO:0000256" key="6">
    <source>
        <dbReference type="ARBA" id="ARBA00022989"/>
    </source>
</evidence>
<dbReference type="eggNOG" id="arCOG04145">
    <property type="taxonomic scope" value="Archaea"/>
</dbReference>
<feature type="transmembrane region" description="Helical" evidence="9">
    <location>
        <begin position="40"/>
        <end position="61"/>
    </location>
</feature>
<reference evidence="10 11" key="1">
    <citation type="journal article" date="2007" name="Appl. Environ. Microbiol.">
        <title>Isolation of key methanogens for global methane emission from rice paddy fields: a novel isolate affiliated with the clone cluster rice cluster I.</title>
        <authorList>
            <person name="Sakai S."/>
            <person name="Imachi H."/>
            <person name="Sekiguchi Y."/>
            <person name="Ohashi A."/>
            <person name="Harada H."/>
            <person name="Kamagata Y."/>
        </authorList>
    </citation>
    <scope>NUCLEOTIDE SEQUENCE [LARGE SCALE GENOMIC DNA]</scope>
    <source>
        <strain evidence="11">DSM 17711 / JCM 13418 / NBRC 101707 / SANAE</strain>
    </source>
</reference>
<keyword evidence="4" id="KW-1003">Cell membrane</keyword>
<keyword evidence="5 9" id="KW-0812">Transmembrane</keyword>
<dbReference type="EMBL" id="AP011532">
    <property type="protein sequence ID" value="BAI62577.1"/>
    <property type="molecule type" value="Genomic_DNA"/>
</dbReference>
<dbReference type="InterPro" id="IPR003445">
    <property type="entry name" value="Cat_transpt"/>
</dbReference>
<gene>
    <name evidence="10" type="ordered locus">MCP_2505</name>
</gene>
<feature type="transmembrane region" description="Helical" evidence="9">
    <location>
        <begin position="136"/>
        <end position="161"/>
    </location>
</feature>
<protein>
    <submittedName>
        <fullName evidence="10">Trk system potassium uptake protein</fullName>
    </submittedName>
</protein>
<keyword evidence="8 9" id="KW-0472">Membrane</keyword>
<dbReference type="STRING" id="304371.MCP_2505"/>
<feature type="transmembrane region" description="Helical" evidence="9">
    <location>
        <begin position="394"/>
        <end position="417"/>
    </location>
</feature>
<feature type="transmembrane region" description="Helical" evidence="9">
    <location>
        <begin position="182"/>
        <end position="204"/>
    </location>
</feature>
<dbReference type="GO" id="GO:0030001">
    <property type="term" value="P:metal ion transport"/>
    <property type="evidence" value="ECO:0007669"/>
    <property type="project" value="UniProtKB-ARBA"/>
</dbReference>
<keyword evidence="6 9" id="KW-1133">Transmembrane helix</keyword>
<evidence type="ECO:0000313" key="11">
    <source>
        <dbReference type="Proteomes" id="UP000001882"/>
    </source>
</evidence>
<dbReference type="GO" id="GO:0008324">
    <property type="term" value="F:monoatomic cation transmembrane transporter activity"/>
    <property type="evidence" value="ECO:0007669"/>
    <property type="project" value="InterPro"/>
</dbReference>
<dbReference type="KEGG" id="mpd:MCP_2505"/>
<feature type="transmembrane region" description="Helical" evidence="9">
    <location>
        <begin position="424"/>
        <end position="446"/>
    </location>
</feature>
<dbReference type="AlphaFoldDB" id="D1Z1K5"/>
<evidence type="ECO:0000256" key="1">
    <source>
        <dbReference type="ARBA" id="ARBA00004651"/>
    </source>
</evidence>
<dbReference type="GeneID" id="8682259"/>
<evidence type="ECO:0000256" key="5">
    <source>
        <dbReference type="ARBA" id="ARBA00022692"/>
    </source>
</evidence>
<comment type="similarity">
    <text evidence="2">Belongs to the TrkH potassium transport family.</text>
</comment>
<feature type="transmembrane region" description="Helical" evidence="9">
    <location>
        <begin position="268"/>
        <end position="289"/>
    </location>
</feature>
<evidence type="ECO:0000256" key="2">
    <source>
        <dbReference type="ARBA" id="ARBA00009137"/>
    </source>
</evidence>
<keyword evidence="7" id="KW-0406">Ion transport</keyword>
<keyword evidence="11" id="KW-1185">Reference proteome</keyword>
<dbReference type="RefSeq" id="WP_012901251.1">
    <property type="nucleotide sequence ID" value="NC_013665.1"/>
</dbReference>
<evidence type="ECO:0000256" key="7">
    <source>
        <dbReference type="ARBA" id="ARBA00023065"/>
    </source>
</evidence>
<feature type="transmembrane region" description="Helical" evidence="9">
    <location>
        <begin position="12"/>
        <end position="34"/>
    </location>
</feature>
<comment type="subcellular location">
    <subcellularLocation>
        <location evidence="1">Cell membrane</location>
        <topology evidence="1">Multi-pass membrane protein</topology>
    </subcellularLocation>
</comment>
<evidence type="ECO:0000313" key="10">
    <source>
        <dbReference type="EMBL" id="BAI62577.1"/>
    </source>
</evidence>
<evidence type="ECO:0000256" key="3">
    <source>
        <dbReference type="ARBA" id="ARBA00022448"/>
    </source>
</evidence>
<accession>D1Z1K5</accession>
<evidence type="ECO:0000256" key="8">
    <source>
        <dbReference type="ARBA" id="ARBA00023136"/>
    </source>
</evidence>
<dbReference type="FunCoup" id="D1Z1K5">
    <property type="interactions" value="2"/>
</dbReference>
<dbReference type="Pfam" id="PF02386">
    <property type="entry name" value="TrkH"/>
    <property type="match status" value="1"/>
</dbReference>
<dbReference type="InParanoid" id="D1Z1K5"/>
<dbReference type="PATRIC" id="fig|304371.9.peg.2555"/>
<dbReference type="Proteomes" id="UP000001882">
    <property type="component" value="Chromosome"/>
</dbReference>
<reference evidence="11" key="3">
    <citation type="journal article" date="2011" name="PLoS ONE">
        <title>Genome sequence of a mesophilic hydrogenotrophic methanogen Methanocella paludicola, the first cultivated representative of the order Methanocellales.</title>
        <authorList>
            <person name="Sakai S."/>
            <person name="Takaki Y."/>
            <person name="Shimamura S."/>
            <person name="Sekine M."/>
            <person name="Tajima T."/>
            <person name="Kosugi H."/>
            <person name="Ichikawa N."/>
            <person name="Tasumi E."/>
            <person name="Hiraki A.T."/>
            <person name="Shimizu A."/>
            <person name="Kato Y."/>
            <person name="Nishiko R."/>
            <person name="Mori K."/>
            <person name="Fujita N."/>
            <person name="Imachi H."/>
            <person name="Takai K."/>
        </authorList>
    </citation>
    <scope>NUCLEOTIDE SEQUENCE [LARGE SCALE GENOMIC DNA]</scope>
    <source>
        <strain evidence="11">DSM 17711 / JCM 13418 / NBRC 101707 / SANAE</strain>
    </source>
</reference>
<dbReference type="GO" id="GO:0005886">
    <property type="term" value="C:plasma membrane"/>
    <property type="evidence" value="ECO:0007669"/>
    <property type="project" value="UniProtKB-SubCell"/>
</dbReference>
<reference evidence="10 11" key="2">
    <citation type="journal article" date="2008" name="Int. J. Syst. Evol. Microbiol.">
        <title>Methanocella paludicola gen. nov., sp. nov., a methane-producing archaeon, the first isolate of the lineage 'Rice Cluster I', and proposal of the new archaeal order Methanocellales ord. nov.</title>
        <authorList>
            <person name="Sakai S."/>
            <person name="Imachi H."/>
            <person name="Hanada S."/>
            <person name="Ohashi A."/>
            <person name="Harada H."/>
            <person name="Kamagata Y."/>
        </authorList>
    </citation>
    <scope>NUCLEOTIDE SEQUENCE [LARGE SCALE GENOMIC DNA]</scope>
    <source>
        <strain evidence="11">DSM 17711 / JCM 13418 / NBRC 101707 / SANAE</strain>
    </source>
</reference>
<feature type="transmembrane region" description="Helical" evidence="9">
    <location>
        <begin position="325"/>
        <end position="345"/>
    </location>
</feature>
<evidence type="ECO:0000256" key="9">
    <source>
        <dbReference type="SAM" id="Phobius"/>
    </source>
</evidence>
<dbReference type="SMR" id="D1Z1K5"/>
<sequence length="481" mass="50881">MSWRDLHIVVGNLKGLFTTVAILMAVMAAMSIAFGDRVSMAGFTAGLLVSGAIALAIHLAVAPDETIELKHAMVIAALAYLLVPALSAIPYVYHGVPSIDAFFEGISGWTGSGFSMIPSPETATHTIQLWRSLTQWVGGAGVILLMVTILIRPGTSAFTLYTSEARKERIKPSIRSTLNIIWKLYLGLTLFAVLLLLAAGMPAWDALNTAMTAISTGGFSIYADSIGHYGSLSVELALIPIMVAGSLPFAAMYRALKPDLRALLDDVQVRAFIGLVIAGCAVLAIQNMLFPVGASVADSVFQFASAVTCTGLQSADLSQWSPTSMLILSIAMVIGGCAGSTSGGIKIARALFLVAEARLWLAQTLLTKKAVIVVRMGDRKLTGQEMSRELADAALISFLWVVTLLASVMLLSNIVLGQASLSQVIFEVCSAMGNVGLTAGIVSPGMSLAAKLIIMFDMWVGRLEIIPVLVLLRAILKGLRP</sequence>
<keyword evidence="3" id="KW-0813">Transport</keyword>
<dbReference type="PANTHER" id="PTHR32024:SF2">
    <property type="entry name" value="TRK SYSTEM POTASSIUM UPTAKE PROTEIN TRKG-RELATED"/>
    <property type="match status" value="1"/>
</dbReference>
<proteinExistence type="inferred from homology"/>
<feature type="transmembrane region" description="Helical" evidence="9">
    <location>
        <begin position="237"/>
        <end position="256"/>
    </location>
</feature>